<dbReference type="SUPFAM" id="SSF51604">
    <property type="entry name" value="Enolase C-terminal domain-like"/>
    <property type="match status" value="1"/>
</dbReference>
<dbReference type="CDD" id="cd03316">
    <property type="entry name" value="MR_like"/>
    <property type="match status" value="1"/>
</dbReference>
<dbReference type="InterPro" id="IPR029017">
    <property type="entry name" value="Enolase-like_N"/>
</dbReference>
<dbReference type="InterPro" id="IPR036849">
    <property type="entry name" value="Enolase-like_C_sf"/>
</dbReference>
<organism evidence="5 6">
    <name type="scientific">Primorskyibacter flagellatus</name>
    <dbReference type="NCBI Taxonomy" id="1387277"/>
    <lineage>
        <taxon>Bacteria</taxon>
        <taxon>Pseudomonadati</taxon>
        <taxon>Pseudomonadota</taxon>
        <taxon>Alphaproteobacteria</taxon>
        <taxon>Rhodobacterales</taxon>
        <taxon>Roseobacteraceae</taxon>
        <taxon>Primorskyibacter</taxon>
    </lineage>
</organism>
<evidence type="ECO:0000256" key="1">
    <source>
        <dbReference type="ARBA" id="ARBA00001946"/>
    </source>
</evidence>
<evidence type="ECO:0000256" key="3">
    <source>
        <dbReference type="ARBA" id="ARBA00022842"/>
    </source>
</evidence>
<proteinExistence type="predicted"/>
<dbReference type="InterPro" id="IPR029065">
    <property type="entry name" value="Enolase_C-like"/>
</dbReference>
<reference evidence="5 6" key="1">
    <citation type="submission" date="2017-04" db="EMBL/GenBank/DDBJ databases">
        <authorList>
            <person name="Afonso C.L."/>
            <person name="Miller P.J."/>
            <person name="Scott M.A."/>
            <person name="Spackman E."/>
            <person name="Goraichik I."/>
            <person name="Dimitrov K.M."/>
            <person name="Suarez D.L."/>
            <person name="Swayne D.E."/>
        </authorList>
    </citation>
    <scope>NUCLEOTIDE SEQUENCE [LARGE SCALE GENOMIC DNA]</scope>
    <source>
        <strain evidence="5 6">CGMCC 1.12644</strain>
    </source>
</reference>
<dbReference type="OrthoDB" id="9802699at2"/>
<feature type="domain" description="Mandelate racemase/muconate lactonizing enzyme C-terminal" evidence="4">
    <location>
        <begin position="145"/>
        <end position="244"/>
    </location>
</feature>
<dbReference type="SFLD" id="SFLDG00179">
    <property type="entry name" value="mandelate_racemase"/>
    <property type="match status" value="1"/>
</dbReference>
<dbReference type="PANTHER" id="PTHR13794:SF58">
    <property type="entry name" value="MITOCHONDRIAL ENOLASE SUPERFAMILY MEMBER 1"/>
    <property type="match status" value="1"/>
</dbReference>
<protein>
    <submittedName>
        <fullName evidence="5">L-alanine-DL-glutamate epimerase</fullName>
    </submittedName>
</protein>
<comment type="cofactor">
    <cofactor evidence="1">
        <name>Mg(2+)</name>
        <dbReference type="ChEBI" id="CHEBI:18420"/>
    </cofactor>
</comment>
<dbReference type="SUPFAM" id="SSF54826">
    <property type="entry name" value="Enolase N-terminal domain-like"/>
    <property type="match status" value="1"/>
</dbReference>
<dbReference type="AlphaFoldDB" id="A0A1W1YUM6"/>
<dbReference type="SFLD" id="SFLDS00001">
    <property type="entry name" value="Enolase"/>
    <property type="match status" value="1"/>
</dbReference>
<keyword evidence="3" id="KW-0460">Magnesium</keyword>
<dbReference type="PANTHER" id="PTHR13794">
    <property type="entry name" value="ENOLASE SUPERFAMILY, MANDELATE RACEMASE"/>
    <property type="match status" value="1"/>
</dbReference>
<dbReference type="Proteomes" id="UP000192330">
    <property type="component" value="Unassembled WGS sequence"/>
</dbReference>
<sequence length="372" mass="41281">MKIIDVTAIYLRLPEIEARTDSSQDALLVRIDTDAGVTGWGEVDGCPWVVKAIIDAPMSHTIVTGLRNLLIGEDPMDVARLWTKMYEGTLYYGREGAVIQAMAGCDLALWDIKGKALDQPVWKLLGGRYRDKLRVYSSNMFQFTPEDTADRLRAAKDEGFSAAKFGWEPFGKDPATDCAYLDALRKAAGDDFDIMLDVGLIWDATTTIQRAKLFEPYNLAWIEEPVHPDDLNGYRRISENITQRLAAGEEECTLRGFQRLIDEGGIGLAQIDLTRCGLTQAMKIAQYAADKGVLVANHNFTTDLNTAASLTFLAAVPNAYVLEYCVEPSEISRNLAREPFKQKDGFMDVPDAPGLGFEPNYEVIEKFAVSSL</sequence>
<dbReference type="InterPro" id="IPR046945">
    <property type="entry name" value="RHMD-like"/>
</dbReference>
<dbReference type="STRING" id="1387277.SAMN06295998_1018"/>
<gene>
    <name evidence="5" type="ORF">SAMN06295998_1018</name>
</gene>
<dbReference type="RefSeq" id="WP_084349776.1">
    <property type="nucleotide sequence ID" value="NZ_FWYD01000001.1"/>
</dbReference>
<dbReference type="SMART" id="SM00922">
    <property type="entry name" value="MR_MLE"/>
    <property type="match status" value="1"/>
</dbReference>
<accession>A0A1W1YUM6</accession>
<dbReference type="GO" id="GO:0000287">
    <property type="term" value="F:magnesium ion binding"/>
    <property type="evidence" value="ECO:0007669"/>
    <property type="project" value="TreeGrafter"/>
</dbReference>
<keyword evidence="2" id="KW-0479">Metal-binding</keyword>
<evidence type="ECO:0000256" key="2">
    <source>
        <dbReference type="ARBA" id="ARBA00022723"/>
    </source>
</evidence>
<dbReference type="InterPro" id="IPR013341">
    <property type="entry name" value="Mandelate_racemase_N_dom"/>
</dbReference>
<dbReference type="InterPro" id="IPR013342">
    <property type="entry name" value="Mandelate_racemase_C"/>
</dbReference>
<evidence type="ECO:0000259" key="4">
    <source>
        <dbReference type="SMART" id="SM00922"/>
    </source>
</evidence>
<evidence type="ECO:0000313" key="5">
    <source>
        <dbReference type="EMBL" id="SMC39836.1"/>
    </source>
</evidence>
<dbReference type="GO" id="GO:0016836">
    <property type="term" value="F:hydro-lyase activity"/>
    <property type="evidence" value="ECO:0007669"/>
    <property type="project" value="TreeGrafter"/>
</dbReference>
<dbReference type="EMBL" id="FWYD01000001">
    <property type="protein sequence ID" value="SMC39836.1"/>
    <property type="molecule type" value="Genomic_DNA"/>
</dbReference>
<dbReference type="Pfam" id="PF02746">
    <property type="entry name" value="MR_MLE_N"/>
    <property type="match status" value="1"/>
</dbReference>
<dbReference type="Gene3D" id="3.30.390.10">
    <property type="entry name" value="Enolase-like, N-terminal domain"/>
    <property type="match status" value="1"/>
</dbReference>
<dbReference type="GO" id="GO:0016052">
    <property type="term" value="P:carbohydrate catabolic process"/>
    <property type="evidence" value="ECO:0007669"/>
    <property type="project" value="TreeGrafter"/>
</dbReference>
<name>A0A1W1YUM6_9RHOB</name>
<dbReference type="Pfam" id="PF13378">
    <property type="entry name" value="MR_MLE_C"/>
    <property type="match status" value="1"/>
</dbReference>
<keyword evidence="6" id="KW-1185">Reference proteome</keyword>
<dbReference type="Gene3D" id="3.20.20.120">
    <property type="entry name" value="Enolase-like C-terminal domain"/>
    <property type="match status" value="1"/>
</dbReference>
<evidence type="ECO:0000313" key="6">
    <source>
        <dbReference type="Proteomes" id="UP000192330"/>
    </source>
</evidence>